<proteinExistence type="predicted"/>
<feature type="coiled-coil region" evidence="1">
    <location>
        <begin position="405"/>
        <end position="432"/>
    </location>
</feature>
<keyword evidence="1" id="KW-0175">Coiled coil</keyword>
<evidence type="ECO:0000313" key="4">
    <source>
        <dbReference type="Proteomes" id="UP000078512"/>
    </source>
</evidence>
<dbReference type="AlphaFoldDB" id="A0A197K5M6"/>
<feature type="region of interest" description="Disordered" evidence="2">
    <location>
        <begin position="1"/>
        <end position="22"/>
    </location>
</feature>
<evidence type="ECO:0000256" key="2">
    <source>
        <dbReference type="SAM" id="MobiDB-lite"/>
    </source>
</evidence>
<gene>
    <name evidence="3" type="ORF">K457DRAFT_15852</name>
</gene>
<accession>A0A197K5M6</accession>
<organism evidence="3 4">
    <name type="scientific">Linnemannia elongata AG-77</name>
    <dbReference type="NCBI Taxonomy" id="1314771"/>
    <lineage>
        <taxon>Eukaryota</taxon>
        <taxon>Fungi</taxon>
        <taxon>Fungi incertae sedis</taxon>
        <taxon>Mucoromycota</taxon>
        <taxon>Mortierellomycotina</taxon>
        <taxon>Mortierellomycetes</taxon>
        <taxon>Mortierellales</taxon>
        <taxon>Mortierellaceae</taxon>
        <taxon>Linnemannia</taxon>
    </lineage>
</organism>
<evidence type="ECO:0000256" key="1">
    <source>
        <dbReference type="SAM" id="Coils"/>
    </source>
</evidence>
<reference evidence="3 4" key="1">
    <citation type="submission" date="2016-05" db="EMBL/GenBank/DDBJ databases">
        <title>Genome sequencing reveals origins of a unique bacterial endosymbiosis in the earliest lineages of terrestrial Fungi.</title>
        <authorList>
            <consortium name="DOE Joint Genome Institute"/>
            <person name="Uehling J."/>
            <person name="Gryganskyi A."/>
            <person name="Hameed K."/>
            <person name="Tschaplinski T."/>
            <person name="Misztal P."/>
            <person name="Wu S."/>
            <person name="Desiro A."/>
            <person name="Vande Pol N."/>
            <person name="Du Z.-Y."/>
            <person name="Zienkiewicz A."/>
            <person name="Zienkiewicz K."/>
            <person name="Morin E."/>
            <person name="Tisserant E."/>
            <person name="Splivallo R."/>
            <person name="Hainaut M."/>
            <person name="Henrissat B."/>
            <person name="Ohm R."/>
            <person name="Kuo A."/>
            <person name="Yan J."/>
            <person name="Lipzen A."/>
            <person name="Nolan M."/>
            <person name="Labutti K."/>
            <person name="Barry K."/>
            <person name="Goldstein A."/>
            <person name="Labbe J."/>
            <person name="Schadt C."/>
            <person name="Tuskan G."/>
            <person name="Grigoriev I."/>
            <person name="Martin F."/>
            <person name="Vilgalys R."/>
            <person name="Bonito G."/>
        </authorList>
    </citation>
    <scope>NUCLEOTIDE SEQUENCE [LARGE SCALE GENOMIC DNA]</scope>
    <source>
        <strain evidence="3 4">AG-77</strain>
    </source>
</reference>
<protein>
    <submittedName>
        <fullName evidence="3">Uncharacterized protein</fullName>
    </submittedName>
</protein>
<sequence>MTHEAIQTPGCHRHRHRFGQAQGGNSVLAIPIQIEGDERQETMFGEAIETKFAKKPSVLDEDPTELFNGPEDNRSERRVAESVTKLVHKVNVRDVDIENTVSILLKELATKRQRDDGVKKRTEDTELDHYQESDEEEAKWKDVRLMEEVCRPSTLVSYKRNQSIFKKWCDRERFKDGYMKELLPPLRIDGSAVRASDLISRPVANRHKSAIRYLYISQCLADGVVPNVKDVLKDERIEELMEEYIARLGKSGHSSITRSTVGLTACMKTRQAVIHSTPIEMEREKEREQEVKREEEYRRFEGILEDWGGYTKTEHDTFATNTTYGVSTTKIAGLYIQIPAEQVRVKVRTYIMEPRDAPFFVLWLEWFGANGEKPSIWSLDKHAPYWRTHQEPKFKLTYYLKKKTVYEALKAIDAVEDELEEKMRRGRDLIEEAIGRHGSISRYYDTFRQRRGGVKTE</sequence>
<dbReference type="Proteomes" id="UP000078512">
    <property type="component" value="Unassembled WGS sequence"/>
</dbReference>
<dbReference type="EMBL" id="KV442023">
    <property type="protein sequence ID" value="OAQ32780.1"/>
    <property type="molecule type" value="Genomic_DNA"/>
</dbReference>
<evidence type="ECO:0000313" key="3">
    <source>
        <dbReference type="EMBL" id="OAQ32780.1"/>
    </source>
</evidence>
<name>A0A197K5M6_9FUNG</name>
<keyword evidence="4" id="KW-1185">Reference proteome</keyword>
<dbReference type="OrthoDB" id="2446940at2759"/>